<feature type="non-terminal residue" evidence="2">
    <location>
        <position position="1"/>
    </location>
</feature>
<evidence type="ECO:0000313" key="2">
    <source>
        <dbReference type="EMBL" id="EER59128.1"/>
    </source>
</evidence>
<protein>
    <submittedName>
        <fullName evidence="2">Uncharacterized protein</fullName>
    </submittedName>
</protein>
<gene>
    <name evidence="2" type="ORF">AcdelDRAFT_3291</name>
</gene>
<accession>C5T8R1</accession>
<comment type="caution">
    <text evidence="2">The sequence shown here is derived from an EMBL/GenBank/DDBJ whole genome shotgun (WGS) entry which is preliminary data.</text>
</comment>
<feature type="region of interest" description="Disordered" evidence="1">
    <location>
        <begin position="170"/>
        <end position="232"/>
    </location>
</feature>
<dbReference type="Proteomes" id="UP000003856">
    <property type="component" value="Unassembled WGS sequence"/>
</dbReference>
<dbReference type="AlphaFoldDB" id="C5T8R1"/>
<dbReference type="EMBL" id="ACQT01000159">
    <property type="protein sequence ID" value="EER59128.1"/>
    <property type="molecule type" value="Genomic_DNA"/>
</dbReference>
<feature type="region of interest" description="Disordered" evidence="1">
    <location>
        <begin position="275"/>
        <end position="303"/>
    </location>
</feature>
<dbReference type="PATRIC" id="fig|573060.9.peg.1727"/>
<evidence type="ECO:0000313" key="3">
    <source>
        <dbReference type="Proteomes" id="UP000003856"/>
    </source>
</evidence>
<reference evidence="2 3" key="1">
    <citation type="submission" date="2009-05" db="EMBL/GenBank/DDBJ databases">
        <title>The draft genome of Acidovorax delafieldii 2AN.</title>
        <authorList>
            <consortium name="US DOE Joint Genome Institute (JGI-PGF)"/>
            <person name="Lucas S."/>
            <person name="Copeland A."/>
            <person name="Lapidus A."/>
            <person name="Glavina del Rio T."/>
            <person name="Tice H."/>
            <person name="Bruce D."/>
            <person name="Goodwin L."/>
            <person name="Pitluck S."/>
            <person name="Larimer F."/>
            <person name="Land M.L."/>
            <person name="Hauser L."/>
            <person name="Shelobolina E.S."/>
            <person name="Picardal F."/>
            <person name="Roden E."/>
            <person name="Emerson D."/>
        </authorList>
    </citation>
    <scope>NUCLEOTIDE SEQUENCE [LARGE SCALE GENOMIC DNA]</scope>
    <source>
        <strain evidence="2 3">2AN</strain>
    </source>
</reference>
<proteinExistence type="predicted"/>
<organism evidence="2 3">
    <name type="scientific">Acidovorax delafieldii 2AN</name>
    <dbReference type="NCBI Taxonomy" id="573060"/>
    <lineage>
        <taxon>Bacteria</taxon>
        <taxon>Pseudomonadati</taxon>
        <taxon>Pseudomonadota</taxon>
        <taxon>Betaproteobacteria</taxon>
        <taxon>Burkholderiales</taxon>
        <taxon>Comamonadaceae</taxon>
        <taxon>Acidovorax</taxon>
    </lineage>
</organism>
<evidence type="ECO:0000256" key="1">
    <source>
        <dbReference type="SAM" id="MobiDB-lite"/>
    </source>
</evidence>
<sequence length="325" mass="34151">PEPAPVTAVASPAEGAAAAPHIVNPEELFDIQQQAEFFVSVGEHDQAVDVLKKHIAAHRETSPSAYLELLRLYHTLGRSDDFAQLRAQFCSHFNAQVPEFSAFSRQGRTLEHYVDALAAIEAQWSAASVQGLLEKYLFVRNGRSEAPAFDLAAYDDLLLLLAIAQTTPASLRGAPPPRARSTPLAPQGGETSAPAAAPAPSIAAASSAAHIPAPQGGVASGERAAPPPMPAAAELPLDSVAAGLEFDFGQSFVAKPLAISPPPAPFEAHELDLDLSDPPHLTLSDLPPVPVTAPPSAGQPVGFGMANDQVEVRLELEQRKPEPKL</sequence>
<feature type="compositionally biased region" description="Low complexity" evidence="1">
    <location>
        <begin position="192"/>
        <end position="214"/>
    </location>
</feature>
<keyword evidence="3" id="KW-1185">Reference proteome</keyword>
<name>C5T8R1_ACIDE</name>